<feature type="compositionally biased region" description="Low complexity" evidence="1">
    <location>
        <begin position="152"/>
        <end position="167"/>
    </location>
</feature>
<evidence type="ECO:0000313" key="3">
    <source>
        <dbReference type="EMBL" id="KAJ3054249.1"/>
    </source>
</evidence>
<sequence>MDLFDSQQQQRPGFGPMQRGAVTAGHYVPTTEEKSVIQKANHAFRSFYISGISAGVGLGFLVAQHRRQPLTTLPGVFLMAACALTGEYGGRIMGKREAKRILAAELSPDSELRRLMQNSNNLDPTSSSSPSPSLSTHNHSLEGSVIDPPPSLFSSLPSSQPTSSRQPYIPPQHDTAWDSIRRQNSAGPSSWELLRR</sequence>
<organism evidence="3 4">
    <name type="scientific">Rhizophlyctis rosea</name>
    <dbReference type="NCBI Taxonomy" id="64517"/>
    <lineage>
        <taxon>Eukaryota</taxon>
        <taxon>Fungi</taxon>
        <taxon>Fungi incertae sedis</taxon>
        <taxon>Chytridiomycota</taxon>
        <taxon>Chytridiomycota incertae sedis</taxon>
        <taxon>Chytridiomycetes</taxon>
        <taxon>Rhizophlyctidales</taxon>
        <taxon>Rhizophlyctidaceae</taxon>
        <taxon>Rhizophlyctis</taxon>
    </lineage>
</organism>
<comment type="caution">
    <text evidence="3">The sequence shown here is derived from an EMBL/GenBank/DDBJ whole genome shotgun (WGS) entry which is preliminary data.</text>
</comment>
<dbReference type="EMBL" id="JADGJD010000149">
    <property type="protein sequence ID" value="KAJ3054249.1"/>
    <property type="molecule type" value="Genomic_DNA"/>
</dbReference>
<protein>
    <submittedName>
        <fullName evidence="3">Uncharacterized protein</fullName>
    </submittedName>
</protein>
<evidence type="ECO:0000256" key="2">
    <source>
        <dbReference type="SAM" id="Phobius"/>
    </source>
</evidence>
<name>A0AAD5SIL4_9FUNG</name>
<feature type="region of interest" description="Disordered" evidence="1">
    <location>
        <begin position="118"/>
        <end position="196"/>
    </location>
</feature>
<feature type="region of interest" description="Disordered" evidence="1">
    <location>
        <begin position="1"/>
        <end position="21"/>
    </location>
</feature>
<gene>
    <name evidence="3" type="ORF">HK097_002281</name>
</gene>
<evidence type="ECO:0000256" key="1">
    <source>
        <dbReference type="SAM" id="MobiDB-lite"/>
    </source>
</evidence>
<keyword evidence="4" id="KW-1185">Reference proteome</keyword>
<feature type="compositionally biased region" description="Low complexity" evidence="1">
    <location>
        <begin position="118"/>
        <end position="138"/>
    </location>
</feature>
<dbReference type="AlphaFoldDB" id="A0AAD5SIL4"/>
<keyword evidence="2" id="KW-0472">Membrane</keyword>
<accession>A0AAD5SIL4</accession>
<keyword evidence="2" id="KW-1133">Transmembrane helix</keyword>
<keyword evidence="2" id="KW-0812">Transmembrane</keyword>
<reference evidence="3" key="1">
    <citation type="submission" date="2020-05" db="EMBL/GenBank/DDBJ databases">
        <title>Phylogenomic resolution of chytrid fungi.</title>
        <authorList>
            <person name="Stajich J.E."/>
            <person name="Amses K."/>
            <person name="Simmons R."/>
            <person name="Seto K."/>
            <person name="Myers J."/>
            <person name="Bonds A."/>
            <person name="Quandt C.A."/>
            <person name="Barry K."/>
            <person name="Liu P."/>
            <person name="Grigoriev I."/>
            <person name="Longcore J.E."/>
            <person name="James T.Y."/>
        </authorList>
    </citation>
    <scope>NUCLEOTIDE SEQUENCE</scope>
    <source>
        <strain evidence="3">JEL0318</strain>
    </source>
</reference>
<feature type="transmembrane region" description="Helical" evidence="2">
    <location>
        <begin position="47"/>
        <end position="64"/>
    </location>
</feature>
<dbReference type="Proteomes" id="UP001212841">
    <property type="component" value="Unassembled WGS sequence"/>
</dbReference>
<feature type="transmembrane region" description="Helical" evidence="2">
    <location>
        <begin position="70"/>
        <end position="90"/>
    </location>
</feature>
<feature type="non-terminal residue" evidence="3">
    <location>
        <position position="196"/>
    </location>
</feature>
<proteinExistence type="predicted"/>
<evidence type="ECO:0000313" key="4">
    <source>
        <dbReference type="Proteomes" id="UP001212841"/>
    </source>
</evidence>
<feature type="compositionally biased region" description="Polar residues" evidence="1">
    <location>
        <begin position="1"/>
        <end position="11"/>
    </location>
</feature>